<evidence type="ECO:0008006" key="5">
    <source>
        <dbReference type="Google" id="ProtNLM"/>
    </source>
</evidence>
<dbReference type="RefSeq" id="XP_066918179.1">
    <property type="nucleotide sequence ID" value="XM_067062078.1"/>
</dbReference>
<evidence type="ECO:0000256" key="1">
    <source>
        <dbReference type="ARBA" id="ARBA00022729"/>
    </source>
</evidence>
<keyword evidence="1 2" id="KW-0732">Signal</keyword>
<dbReference type="Proteomes" id="UP000594262">
    <property type="component" value="Unplaced"/>
</dbReference>
<feature type="signal peptide" evidence="2">
    <location>
        <begin position="1"/>
        <end position="19"/>
    </location>
</feature>
<sequence>MWLIFGVSIFLLKLPSCQTLPMLGSCFVNGIVSPSISRANSVTFCSNADGGSSLLFGRFTGNDFIDIFCHRNSTGGMTLFNMNSIQVLSIARTFCEGGWRLMTADLNGDSNQDLVCLRADGSVSYLLNTDGGTFLTAAEQNINASFTCNKTLIFGDINGDNKDDIVCQNEDGIIHFALTNSSNLATGLFTSQQTFPTSWCNGTMDQIMKGDLNGDGKIDLLCHAERTYLRSALISSGASFEEELFEMELEVCGDENQFLLVRDINGDGYADLVCKSSDLTGTTKIIHNKPGEYFTDQSVRNEFRFCVNGGPTNFYVEDVNRDGFDDLVCQTSIAKRYIFISRCYF</sequence>
<dbReference type="AlphaFoldDB" id="A0A7M5XI55"/>
<organism evidence="3 4">
    <name type="scientific">Clytia hemisphaerica</name>
    <dbReference type="NCBI Taxonomy" id="252671"/>
    <lineage>
        <taxon>Eukaryota</taxon>
        <taxon>Metazoa</taxon>
        <taxon>Cnidaria</taxon>
        <taxon>Hydrozoa</taxon>
        <taxon>Hydroidolina</taxon>
        <taxon>Leptothecata</taxon>
        <taxon>Obeliida</taxon>
        <taxon>Clytiidae</taxon>
        <taxon>Clytia</taxon>
    </lineage>
</organism>
<feature type="chain" id="PRO_5029858283" description="VCBS repeat-containing protein" evidence="2">
    <location>
        <begin position="20"/>
        <end position="345"/>
    </location>
</feature>
<protein>
    <recommendedName>
        <fullName evidence="5">VCBS repeat-containing protein</fullName>
    </recommendedName>
</protein>
<reference evidence="3" key="1">
    <citation type="submission" date="2021-01" db="UniProtKB">
        <authorList>
            <consortium name="EnsemblMetazoa"/>
        </authorList>
    </citation>
    <scope>IDENTIFICATION</scope>
</reference>
<dbReference type="PANTHER" id="PTHR46580:SF4">
    <property type="entry name" value="ATP_GTP-BINDING PROTEIN"/>
    <property type="match status" value="1"/>
</dbReference>
<dbReference type="Pfam" id="PF13517">
    <property type="entry name" value="FG-GAP_3"/>
    <property type="match status" value="2"/>
</dbReference>
<dbReference type="PANTHER" id="PTHR46580">
    <property type="entry name" value="SENSOR KINASE-RELATED"/>
    <property type="match status" value="1"/>
</dbReference>
<dbReference type="InterPro" id="IPR013517">
    <property type="entry name" value="FG-GAP"/>
</dbReference>
<keyword evidence="4" id="KW-1185">Reference proteome</keyword>
<accession>A0A7M5XI55</accession>
<dbReference type="EnsemblMetazoa" id="CLYHEMT023301.3">
    <property type="protein sequence ID" value="CLYHEMP023301.3"/>
    <property type="gene ID" value="CLYHEMG023301"/>
</dbReference>
<evidence type="ECO:0000313" key="4">
    <source>
        <dbReference type="Proteomes" id="UP000594262"/>
    </source>
</evidence>
<dbReference type="InterPro" id="IPR028994">
    <property type="entry name" value="Integrin_alpha_N"/>
</dbReference>
<dbReference type="SUPFAM" id="SSF69318">
    <property type="entry name" value="Integrin alpha N-terminal domain"/>
    <property type="match status" value="1"/>
</dbReference>
<evidence type="ECO:0000256" key="2">
    <source>
        <dbReference type="SAM" id="SignalP"/>
    </source>
</evidence>
<dbReference type="Gene3D" id="2.130.10.130">
    <property type="entry name" value="Integrin alpha, N-terminal"/>
    <property type="match status" value="1"/>
</dbReference>
<dbReference type="OrthoDB" id="10022113at2759"/>
<evidence type="ECO:0000313" key="3">
    <source>
        <dbReference type="EnsemblMetazoa" id="CLYHEMP023301.3"/>
    </source>
</evidence>
<dbReference type="GeneID" id="136805511"/>
<name>A0A7M5XI55_9CNID</name>
<proteinExistence type="predicted"/>